<dbReference type="AlphaFoldDB" id="A0A8S3RZS3"/>
<dbReference type="Proteomes" id="UP000683360">
    <property type="component" value="Unassembled WGS sequence"/>
</dbReference>
<keyword evidence="3" id="KW-1185">Reference proteome</keyword>
<evidence type="ECO:0000313" key="2">
    <source>
        <dbReference type="EMBL" id="CAG2213816.1"/>
    </source>
</evidence>
<accession>A0A8S3RZS3</accession>
<dbReference type="Gene3D" id="3.40.50.1110">
    <property type="entry name" value="SGNH hydrolase"/>
    <property type="match status" value="1"/>
</dbReference>
<evidence type="ECO:0008006" key="4">
    <source>
        <dbReference type="Google" id="ProtNLM"/>
    </source>
</evidence>
<keyword evidence="1" id="KW-1133">Transmembrane helix</keyword>
<dbReference type="OrthoDB" id="6096668at2759"/>
<keyword evidence="1" id="KW-0812">Transmembrane</keyword>
<comment type="caution">
    <text evidence="2">The sequence shown here is derived from an EMBL/GenBank/DDBJ whole genome shotgun (WGS) entry which is preliminary data.</text>
</comment>
<sequence length="817" mass="92406">MILLKYKTQCFCGSVDPRRISGYSLRSESECNMPCGGQSRERCGGEWRLSIHKDCSVLQPYPPYCAEIDCTTSSNKWCVRCTDSLYYKLIGHTCIDKCSSRNRWCWPGSCGNEVASNCNCINGFKTVKNELTANCQPIIKPTIDHCQISAVAKDGTLSSSKSGSVQCIKQKDFYGRFQVDHFKINFMASFKIPKVTISRPNFISRELFGITDVEISMQKITVSGNQKDLGTTRYKFDSLSKYPQPIYENDTAAIFVQESLKNGERICVTFRVQAGGYFVSKEPRTHAERQVRYDKTETYHTLCYIYDDIPPKHCAEANSCRSEPLILARRLSPSRNITIHFKGWIDPNINIGSGIESYEIAVYEVEHLSSAIQNRDNKVIHILNIYPSDNKTSVNIELPLKTPMLYAVLLTVKDKANNMRRARRFVLYDNSTVIVVSSDHSFNITEFMHHNNSSQLCISWTKRFHNNKFKFNNFLDPIRPDTAIKGIYDQEVGLLPINGTKNVNGLTAFYFTFMRNNENVYTGKLKEISHQSVCLTSEIKDGDIITFHLKVEDIMNHTLNDSVTVYIKHITVTPTKETSHDYIIGGVTGGILSVVIVLLLGIVIVQHKRLTGQEVSVWIVGSSLIRNAFVHARSRTGGVNLGLHRIGVKIWWQGYGGMGIKDLESTIKRLMKYEKAPKYLVLHIAGNDLGKTKLGFLRNEIKTTLEKVQSYLPNSSIVWSQILPRTNWRHSISQDSMMACRIRINSAIASFVLKNGGHYIKYPDILPNSTFLKEDGVHLTDLGNDIFLNNLQGALEMFICSGSYTYPDTFGTSMCIS</sequence>
<dbReference type="SUPFAM" id="SSF52266">
    <property type="entry name" value="SGNH hydrolase"/>
    <property type="match status" value="1"/>
</dbReference>
<dbReference type="InterPro" id="IPR036514">
    <property type="entry name" value="SGNH_hydro_sf"/>
</dbReference>
<dbReference type="EMBL" id="CAJPWZ010001387">
    <property type="protein sequence ID" value="CAG2213816.1"/>
    <property type="molecule type" value="Genomic_DNA"/>
</dbReference>
<organism evidence="2 3">
    <name type="scientific">Mytilus edulis</name>
    <name type="common">Blue mussel</name>
    <dbReference type="NCBI Taxonomy" id="6550"/>
    <lineage>
        <taxon>Eukaryota</taxon>
        <taxon>Metazoa</taxon>
        <taxon>Spiralia</taxon>
        <taxon>Lophotrochozoa</taxon>
        <taxon>Mollusca</taxon>
        <taxon>Bivalvia</taxon>
        <taxon>Autobranchia</taxon>
        <taxon>Pteriomorphia</taxon>
        <taxon>Mytilida</taxon>
        <taxon>Mytiloidea</taxon>
        <taxon>Mytilidae</taxon>
        <taxon>Mytilinae</taxon>
        <taxon>Mytilus</taxon>
    </lineage>
</organism>
<evidence type="ECO:0000313" key="3">
    <source>
        <dbReference type="Proteomes" id="UP000683360"/>
    </source>
</evidence>
<evidence type="ECO:0000256" key="1">
    <source>
        <dbReference type="SAM" id="Phobius"/>
    </source>
</evidence>
<name>A0A8S3RZS3_MYTED</name>
<feature type="transmembrane region" description="Helical" evidence="1">
    <location>
        <begin position="582"/>
        <end position="605"/>
    </location>
</feature>
<protein>
    <recommendedName>
        <fullName evidence="4">WSC domain-containing protein</fullName>
    </recommendedName>
</protein>
<keyword evidence="1" id="KW-0472">Membrane</keyword>
<gene>
    <name evidence="2" type="ORF">MEDL_27703</name>
</gene>
<reference evidence="2" key="1">
    <citation type="submission" date="2021-03" db="EMBL/GenBank/DDBJ databases">
        <authorList>
            <person name="Bekaert M."/>
        </authorList>
    </citation>
    <scope>NUCLEOTIDE SEQUENCE</scope>
</reference>
<proteinExistence type="predicted"/>